<dbReference type="EMBL" id="ML736768">
    <property type="protein sequence ID" value="KAE8404330.1"/>
    <property type="molecule type" value="Genomic_DNA"/>
</dbReference>
<gene>
    <name evidence="6" type="ORF">BDV37DRAFT_247667</name>
</gene>
<dbReference type="PANTHER" id="PTHR45024:SF2">
    <property type="entry name" value="SCP2 DOMAIN-CONTAINING PROTEIN"/>
    <property type="match status" value="1"/>
</dbReference>
<evidence type="ECO:0000256" key="2">
    <source>
        <dbReference type="ARBA" id="ARBA00006484"/>
    </source>
</evidence>
<comment type="similarity">
    <text evidence="2">Belongs to the short-chain dehydrogenases/reductases (SDR) family.</text>
</comment>
<organism evidence="6 7">
    <name type="scientific">Aspergillus pseudonomiae</name>
    <dbReference type="NCBI Taxonomy" id="1506151"/>
    <lineage>
        <taxon>Eukaryota</taxon>
        <taxon>Fungi</taxon>
        <taxon>Dikarya</taxon>
        <taxon>Ascomycota</taxon>
        <taxon>Pezizomycotina</taxon>
        <taxon>Eurotiomycetes</taxon>
        <taxon>Eurotiomycetidae</taxon>
        <taxon>Eurotiales</taxon>
        <taxon>Aspergillaceae</taxon>
        <taxon>Aspergillus</taxon>
        <taxon>Aspergillus subgen. Circumdati</taxon>
    </lineage>
</organism>
<evidence type="ECO:0000313" key="7">
    <source>
        <dbReference type="Proteomes" id="UP000325579"/>
    </source>
</evidence>
<dbReference type="PANTHER" id="PTHR45024">
    <property type="entry name" value="DEHYDROGENASES, SHORT CHAIN"/>
    <property type="match status" value="1"/>
</dbReference>
<reference evidence="6 7" key="1">
    <citation type="submission" date="2019-04" db="EMBL/GenBank/DDBJ databases">
        <authorList>
            <consortium name="DOE Joint Genome Institute"/>
            <person name="Mondo S."/>
            <person name="Kjaerbolling I."/>
            <person name="Vesth T."/>
            <person name="Frisvad J.C."/>
            <person name="Nybo J.L."/>
            <person name="Theobald S."/>
            <person name="Kildgaard S."/>
            <person name="Isbrandt T."/>
            <person name="Kuo A."/>
            <person name="Sato A."/>
            <person name="Lyhne E.K."/>
            <person name="Kogle M.E."/>
            <person name="Wiebenga A."/>
            <person name="Kun R.S."/>
            <person name="Lubbers R.J."/>
            <person name="Makela M.R."/>
            <person name="Barry K."/>
            <person name="Chovatia M."/>
            <person name="Clum A."/>
            <person name="Daum C."/>
            <person name="Haridas S."/>
            <person name="He G."/>
            <person name="LaButti K."/>
            <person name="Lipzen A."/>
            <person name="Riley R."/>
            <person name="Salamov A."/>
            <person name="Simmons B.A."/>
            <person name="Magnuson J.K."/>
            <person name="Henrissat B."/>
            <person name="Mortensen U.H."/>
            <person name="Larsen T.O."/>
            <person name="Devries R.P."/>
            <person name="Grigoriev I.V."/>
            <person name="Machida M."/>
            <person name="Baker S.E."/>
            <person name="Andersen M.R."/>
            <person name="Cantor M.N."/>
            <person name="Hua S.X."/>
        </authorList>
    </citation>
    <scope>NUCLEOTIDE SEQUENCE [LARGE SCALE GENOMIC DNA]</scope>
    <source>
        <strain evidence="6 7">CBS 119388</strain>
    </source>
</reference>
<proteinExistence type="inferred from homology"/>
<evidence type="ECO:0000256" key="1">
    <source>
        <dbReference type="ARBA" id="ARBA00004275"/>
    </source>
</evidence>
<dbReference type="Gene3D" id="3.10.129.10">
    <property type="entry name" value="Hotdog Thioesterase"/>
    <property type="match status" value="1"/>
</dbReference>
<dbReference type="CDD" id="cd03448">
    <property type="entry name" value="HDE_HSD"/>
    <property type="match status" value="1"/>
</dbReference>
<sequence length="137" mass="15261">MAHITRDEATGEDVFYNEVSLFVKIAGGFGGQTQPRFSNSKTYNLPRRAPDLICEEKTSEEQAALYRLSGDYNLGHIDPAVGRAVGFPAPILHGLCFLGISGKHILQQYGRYKSIKGRFVESIFPGQILRTELWKEG</sequence>
<dbReference type="GeneID" id="43666588"/>
<dbReference type="RefSeq" id="XP_031941649.1">
    <property type="nucleotide sequence ID" value="XM_032081897.1"/>
</dbReference>
<dbReference type="SUPFAM" id="SSF54637">
    <property type="entry name" value="Thioesterase/thiol ester dehydrase-isomerase"/>
    <property type="match status" value="1"/>
</dbReference>
<dbReference type="Proteomes" id="UP000325579">
    <property type="component" value="Unassembled WGS sequence"/>
</dbReference>
<dbReference type="InterPro" id="IPR002539">
    <property type="entry name" value="MaoC-like_dom"/>
</dbReference>
<dbReference type="Pfam" id="PF01575">
    <property type="entry name" value="MaoC_dehydratas"/>
    <property type="match status" value="1"/>
</dbReference>
<dbReference type="GO" id="GO:0016491">
    <property type="term" value="F:oxidoreductase activity"/>
    <property type="evidence" value="ECO:0007669"/>
    <property type="project" value="UniProtKB-KW"/>
</dbReference>
<evidence type="ECO:0000259" key="5">
    <source>
        <dbReference type="Pfam" id="PF01575"/>
    </source>
</evidence>
<feature type="domain" description="MaoC-like" evidence="5">
    <location>
        <begin position="46"/>
        <end position="137"/>
    </location>
</feature>
<accession>A0A5N7DCZ4</accession>
<evidence type="ECO:0000256" key="3">
    <source>
        <dbReference type="ARBA" id="ARBA00023002"/>
    </source>
</evidence>
<dbReference type="OrthoDB" id="3592703at2759"/>
<name>A0A5N7DCZ4_9EURO</name>
<protein>
    <submittedName>
        <fullName evidence="6">MaoC like domain-containing protein</fullName>
    </submittedName>
</protein>
<keyword evidence="7" id="KW-1185">Reference proteome</keyword>
<comment type="subcellular location">
    <subcellularLocation>
        <location evidence="1">Peroxisome</location>
    </subcellularLocation>
</comment>
<dbReference type="AlphaFoldDB" id="A0A5N7DCZ4"/>
<keyword evidence="3" id="KW-0560">Oxidoreductase</keyword>
<dbReference type="InterPro" id="IPR051687">
    <property type="entry name" value="Peroxisomal_Beta-Oxidation"/>
</dbReference>
<dbReference type="GO" id="GO:0005777">
    <property type="term" value="C:peroxisome"/>
    <property type="evidence" value="ECO:0007669"/>
    <property type="project" value="UniProtKB-SubCell"/>
</dbReference>
<keyword evidence="4" id="KW-0576">Peroxisome</keyword>
<dbReference type="InterPro" id="IPR029069">
    <property type="entry name" value="HotDog_dom_sf"/>
</dbReference>
<evidence type="ECO:0000313" key="6">
    <source>
        <dbReference type="EMBL" id="KAE8404330.1"/>
    </source>
</evidence>
<evidence type="ECO:0000256" key="4">
    <source>
        <dbReference type="ARBA" id="ARBA00023140"/>
    </source>
</evidence>